<reference evidence="3" key="1">
    <citation type="journal article" date="2013" name="Nat. Genet.">
        <title>The duck genome and transcriptome provide insight into an avian influenza virus reservoir species.</title>
        <authorList>
            <person name="Huang Y."/>
            <person name="Li Y."/>
            <person name="Burt D.W."/>
            <person name="Chen H."/>
            <person name="Zhang Y."/>
            <person name="Qian W."/>
            <person name="Kim H."/>
            <person name="Gan S."/>
            <person name="Zhao Y."/>
            <person name="Li J."/>
            <person name="Yi K."/>
            <person name="Feng H."/>
            <person name="Zhu P."/>
            <person name="Li B."/>
            <person name="Liu Q."/>
            <person name="Fairley S."/>
            <person name="Magor K.E."/>
            <person name="Du Z."/>
            <person name="Hu X."/>
            <person name="Goodman L."/>
            <person name="Tafer H."/>
            <person name="Vignal A."/>
            <person name="Lee T."/>
            <person name="Kim K.W."/>
            <person name="Sheng Z."/>
            <person name="An Y."/>
            <person name="Searle S."/>
            <person name="Herrero J."/>
            <person name="Groenen M.A."/>
            <person name="Crooijmans R.P."/>
            <person name="Faraut T."/>
            <person name="Cai Q."/>
            <person name="Webster R.G."/>
            <person name="Aldridge J.R."/>
            <person name="Warren W.C."/>
            <person name="Bartschat S."/>
            <person name="Kehr S."/>
            <person name="Marz M."/>
            <person name="Stadler P.F."/>
            <person name="Smith J."/>
            <person name="Kraus R.H."/>
            <person name="Zhao Y."/>
            <person name="Ren L."/>
            <person name="Fei J."/>
            <person name="Morisson M."/>
            <person name="Kaiser P."/>
            <person name="Griffin D.K."/>
            <person name="Rao M."/>
            <person name="Pitel F."/>
            <person name="Wang J."/>
            <person name="Li N."/>
        </authorList>
    </citation>
    <scope>NUCLEOTIDE SEQUENCE [LARGE SCALE GENOMIC DNA]</scope>
</reference>
<evidence type="ECO:0000313" key="3">
    <source>
        <dbReference type="Proteomes" id="UP000296049"/>
    </source>
</evidence>
<keyword evidence="3" id="KW-1185">Reference proteome</keyword>
<dbReference type="EMBL" id="KB743046">
    <property type="protein sequence ID" value="EOB01760.1"/>
    <property type="molecule type" value="Genomic_DNA"/>
</dbReference>
<evidence type="ECO:0000313" key="2">
    <source>
        <dbReference type="EMBL" id="EOB01760.1"/>
    </source>
</evidence>
<sequence length="548" mass="59107">MAKRCLQAELLAQPWRPHGDVGMEQPWKRHQQGLGAHRCSVNNSNVTNLAWDTINHLYALSLCLELAVPSKACFYLLGAALPLLRSSPAIPKAPPFPSAQPVPSPARSEWEHQRCPRVVHACPVYRKVSPGVTRRFLACWLCAAEPAAEAAFARLAVPGGVSRMRRKRGERDGIEGLGPFASGLAPGTQPRRAEHQGEGRCWGTLRDPCLGTPGLCSLAGCPLVPGNKQTVDARRIPNGTQIRQLSGGVTARGSKRGKGQRSTHIRPYICRTGPCTENKKHLSPKCYGIRVTSCRDGALPSPPTPFLQEASTQSAPVLRSGVTFASNPPPARNQHAISPGSQEQCCLAGGSGKEERSSVPLDGQFCAVLAATSLLQAHRMLPRPAVLTSFCQQAHLQLSDLLASSWGLVERGKSTDVPGTGLGEPPAGRAKGQEPDTPGPQAENLLKAFLLLSGNNGSPIEHEWQVCGQRCPGNVILWKREVPPQRARLHPPGHGDSLGPAMGAPFRLQPPNCGAAARKRFPDVRHELLDSRYRRPYKMTLADMPKAR</sequence>
<accession>R0LJ91</accession>
<protein>
    <submittedName>
        <fullName evidence="2">Uncharacterized protein</fullName>
    </submittedName>
</protein>
<organism evidence="2 3">
    <name type="scientific">Anas platyrhynchos</name>
    <name type="common">Mallard</name>
    <name type="synonym">Anas boschas</name>
    <dbReference type="NCBI Taxonomy" id="8839"/>
    <lineage>
        <taxon>Eukaryota</taxon>
        <taxon>Metazoa</taxon>
        <taxon>Chordata</taxon>
        <taxon>Craniata</taxon>
        <taxon>Vertebrata</taxon>
        <taxon>Euteleostomi</taxon>
        <taxon>Archelosauria</taxon>
        <taxon>Archosauria</taxon>
        <taxon>Dinosauria</taxon>
        <taxon>Saurischia</taxon>
        <taxon>Theropoda</taxon>
        <taxon>Coelurosauria</taxon>
        <taxon>Aves</taxon>
        <taxon>Neognathae</taxon>
        <taxon>Galloanserae</taxon>
        <taxon>Anseriformes</taxon>
        <taxon>Anatidae</taxon>
        <taxon>Anatinae</taxon>
        <taxon>Anas</taxon>
    </lineage>
</organism>
<proteinExistence type="predicted"/>
<feature type="region of interest" description="Disordered" evidence="1">
    <location>
        <begin position="413"/>
        <end position="440"/>
    </location>
</feature>
<feature type="region of interest" description="Disordered" evidence="1">
    <location>
        <begin position="171"/>
        <end position="196"/>
    </location>
</feature>
<name>R0LJ91_ANAPL</name>
<dbReference type="AlphaFoldDB" id="R0LJ91"/>
<dbReference type="Proteomes" id="UP000296049">
    <property type="component" value="Unassembled WGS sequence"/>
</dbReference>
<evidence type="ECO:0000256" key="1">
    <source>
        <dbReference type="SAM" id="MobiDB-lite"/>
    </source>
</evidence>
<gene>
    <name evidence="2" type="ORF">Anapl_16241</name>
</gene>